<proteinExistence type="predicted"/>
<sequence length="153" mass="17237">MDDLWLGAPPAQATFVFLLPNTPKLPSDANKAYLEVPNVAELVALNGNHWRKIFTIMAKLTAEDAAKWRYHRDNSLFNNIAITFSVDQLVDYKGGLFIVGKTFEDRLPVNGEPVYGGGAQLAHVSLPRVWCPYLDYRQFPNSLIEALRAYILE</sequence>
<organism evidence="1 2">
    <name type="scientific">Marinomonas vulgaris</name>
    <dbReference type="NCBI Taxonomy" id="2823372"/>
    <lineage>
        <taxon>Bacteria</taxon>
        <taxon>Pseudomonadati</taxon>
        <taxon>Pseudomonadota</taxon>
        <taxon>Gammaproteobacteria</taxon>
        <taxon>Oceanospirillales</taxon>
        <taxon>Oceanospirillaceae</taxon>
        <taxon>Marinomonas</taxon>
    </lineage>
</organism>
<gene>
    <name evidence="1" type="ORF">J9B83_05975</name>
</gene>
<reference evidence="1 2" key="1">
    <citation type="submission" date="2021-04" db="EMBL/GenBank/DDBJ databases">
        <authorList>
            <person name="Sun C."/>
        </authorList>
    </citation>
    <scope>NUCLEOTIDE SEQUENCE [LARGE SCALE GENOMIC DNA]</scope>
    <source>
        <strain evidence="1 2">A79</strain>
    </source>
</reference>
<keyword evidence="2" id="KW-1185">Reference proteome</keyword>
<dbReference type="RefSeq" id="WP_211535833.1">
    <property type="nucleotide sequence ID" value="NZ_JAGSSV010000005.1"/>
</dbReference>
<protein>
    <submittedName>
        <fullName evidence="1">Uncharacterized protein</fullName>
    </submittedName>
</protein>
<comment type="caution">
    <text evidence="1">The sequence shown here is derived from an EMBL/GenBank/DDBJ whole genome shotgun (WGS) entry which is preliminary data.</text>
</comment>
<name>A0ABS5HA35_9GAMM</name>
<dbReference type="EMBL" id="JAGSSV010000005">
    <property type="protein sequence ID" value="MBR7888485.1"/>
    <property type="molecule type" value="Genomic_DNA"/>
</dbReference>
<dbReference type="InterPro" id="IPR054222">
    <property type="entry name" value="DUF6942"/>
</dbReference>
<evidence type="ECO:0000313" key="2">
    <source>
        <dbReference type="Proteomes" id="UP000679722"/>
    </source>
</evidence>
<accession>A0ABS5HA35</accession>
<dbReference type="Proteomes" id="UP000679722">
    <property type="component" value="Unassembled WGS sequence"/>
</dbReference>
<reference evidence="2" key="2">
    <citation type="submission" date="2023-07" db="EMBL/GenBank/DDBJ databases">
        <title>Marinomonas vulgaris A79, complete genome.</title>
        <authorList>
            <person name="Ying J.-J."/>
        </authorList>
    </citation>
    <scope>NUCLEOTIDE SEQUENCE [LARGE SCALE GENOMIC DNA]</scope>
    <source>
        <strain evidence="2">A79</strain>
    </source>
</reference>
<evidence type="ECO:0000313" key="1">
    <source>
        <dbReference type="EMBL" id="MBR7888485.1"/>
    </source>
</evidence>
<dbReference type="Pfam" id="PF22098">
    <property type="entry name" value="DUF6942"/>
    <property type="match status" value="1"/>
</dbReference>